<feature type="compositionally biased region" description="Basic and acidic residues" evidence="1">
    <location>
        <begin position="57"/>
        <end position="69"/>
    </location>
</feature>
<gene>
    <name evidence="2" type="ORF">E6O75_ATG01790</name>
</gene>
<evidence type="ECO:0000313" key="3">
    <source>
        <dbReference type="Proteomes" id="UP000298493"/>
    </source>
</evidence>
<accession>A0A4Z1NJ20</accession>
<comment type="caution">
    <text evidence="2">The sequence shown here is derived from an EMBL/GenBank/DDBJ whole genome shotgun (WGS) entry which is preliminary data.</text>
</comment>
<keyword evidence="3" id="KW-1185">Reference proteome</keyword>
<dbReference type="Proteomes" id="UP000298493">
    <property type="component" value="Unassembled WGS sequence"/>
</dbReference>
<dbReference type="AlphaFoldDB" id="A0A4Z1NJ20"/>
<organism evidence="2 3">
    <name type="scientific">Venturia nashicola</name>
    <dbReference type="NCBI Taxonomy" id="86259"/>
    <lineage>
        <taxon>Eukaryota</taxon>
        <taxon>Fungi</taxon>
        <taxon>Dikarya</taxon>
        <taxon>Ascomycota</taxon>
        <taxon>Pezizomycotina</taxon>
        <taxon>Dothideomycetes</taxon>
        <taxon>Pleosporomycetidae</taxon>
        <taxon>Venturiales</taxon>
        <taxon>Venturiaceae</taxon>
        <taxon>Venturia</taxon>
    </lineage>
</organism>
<reference evidence="2 3" key="1">
    <citation type="submission" date="2019-04" db="EMBL/GenBank/DDBJ databases">
        <title>High contiguity whole genome sequence and gene annotation resource for two Venturia nashicola isolates.</title>
        <authorList>
            <person name="Prokchorchik M."/>
            <person name="Won K."/>
            <person name="Lee Y."/>
            <person name="Choi E.D."/>
            <person name="Segonzac C."/>
            <person name="Sohn K.H."/>
        </authorList>
    </citation>
    <scope>NUCLEOTIDE SEQUENCE [LARGE SCALE GENOMIC DNA]</scope>
    <source>
        <strain evidence="2 3">PRI2</strain>
    </source>
</reference>
<feature type="region of interest" description="Disordered" evidence="1">
    <location>
        <begin position="49"/>
        <end position="76"/>
    </location>
</feature>
<evidence type="ECO:0000256" key="1">
    <source>
        <dbReference type="SAM" id="MobiDB-lite"/>
    </source>
</evidence>
<sequence length="76" mass="8571">MIACFDNPSTPRPRKRESIWTFVRIKPYDTGVLARTLLSPHACNFVSGELVLPPTTGDRRPTTDDRRPTTDVGMLQ</sequence>
<protein>
    <submittedName>
        <fullName evidence="2">Uncharacterized protein</fullName>
    </submittedName>
</protein>
<dbReference type="EMBL" id="SNSC02000025">
    <property type="protein sequence ID" value="TID13812.1"/>
    <property type="molecule type" value="Genomic_DNA"/>
</dbReference>
<evidence type="ECO:0000313" key="2">
    <source>
        <dbReference type="EMBL" id="TID13812.1"/>
    </source>
</evidence>
<name>A0A4Z1NJ20_9PEZI</name>
<proteinExistence type="predicted"/>